<keyword evidence="4" id="KW-1185">Reference proteome</keyword>
<dbReference type="Gene3D" id="3.30.160.60">
    <property type="entry name" value="Classic Zinc Finger"/>
    <property type="match status" value="1"/>
</dbReference>
<feature type="region of interest" description="Disordered" evidence="1">
    <location>
        <begin position="1137"/>
        <end position="1179"/>
    </location>
</feature>
<dbReference type="InterPro" id="IPR013087">
    <property type="entry name" value="Znf_C2H2_type"/>
</dbReference>
<dbReference type="OrthoDB" id="5315052at2759"/>
<dbReference type="EMBL" id="MU004230">
    <property type="protein sequence ID" value="KAF2674589.1"/>
    <property type="molecule type" value="Genomic_DNA"/>
</dbReference>
<dbReference type="SMART" id="SM00355">
    <property type="entry name" value="ZnF_C2H2"/>
    <property type="match status" value="3"/>
</dbReference>
<dbReference type="PANTHER" id="PTHR35391:SF3">
    <property type="entry name" value="FINGER DOMAIN PROTEIN, PUTATIVE (AFU_ORTHOLOGUE AFUA_8G04300)-RELATED"/>
    <property type="match status" value="1"/>
</dbReference>
<gene>
    <name evidence="3" type="ORF">BT63DRAFT_14841</name>
</gene>
<dbReference type="Proteomes" id="UP000799302">
    <property type="component" value="Unassembled WGS sequence"/>
</dbReference>
<feature type="compositionally biased region" description="Low complexity" evidence="1">
    <location>
        <begin position="1148"/>
        <end position="1172"/>
    </location>
</feature>
<feature type="compositionally biased region" description="Polar residues" evidence="1">
    <location>
        <begin position="605"/>
        <end position="615"/>
    </location>
</feature>
<feature type="region of interest" description="Disordered" evidence="1">
    <location>
        <begin position="630"/>
        <end position="696"/>
    </location>
</feature>
<sequence>MASYPPYNMIPQSQEDQLQNFLPSSGQDLQQNLPLMGHSPEDIANYNATNSQFGSYAYVATQSNPSQMPTSEADLYYQQQNMNTTTTSNYLQQPMDHNAISTSSANVMTYSPSTVHDHLSPQSFVGDSYSSDSHSHFETSNLDQAFADTSINSPLLMNHDANAAFYNVASASHPNSAMPSPHMAQHPSPHFGPQNSYQTDQRPSNLSLNVPNFGNNVYSTEDSHNITPPNGSSNDLSRSPMKSPIVRIENCDDDPDPIGLSRSLSRRSQASNNLLSPYADEEEYFDEEDWSGNTTIGATQTSDFSTTRNDDGSWRTERGTGGLSPIERSVINDAGEMPTLDEQEEQRNRDARNQHVEHWIFENEDYPAPRRSRQHQNRPRARSTNDITAYSGYLNVPQPGPGVLVSEASEFGEGEEEDGEEGSSNTEEDREPSSPPADVRNRSQASNGSPPRDPKVRPWVDIDLPTAPSGDSDRNQPYTANDAMMVYQSKAKEVDNASLAATIGSRRRSVTDLADLDSLWSQPGISREVTIDPNNQSKEKKGISGYFSNMLPGRVPSRSNSKKRKSDAGSSVTAPSAVKAETQNAGPSMPRRKSSLLGRPKTPMLDTNLSSTGTEGRSPIMATIQKFRHRSKSDIGNIGRSRSPGGHLADQWRKHGGPPVGTLASPAIPFGQSLLSPSPHPQDAGEDSDEDGEGETGVTMDLTVRLDMNVIPTFDGFQRQINSLNPHLEPKILDRLVQEQSKRYKRLVDSRIDHQRVTTMKGHCSSKGYCTAVGGQAQPLEPKLNGKSSDALPVVFQVVGPGQDLDSQELEGDNQAAQFPFGIPLPPVKTLPARFECPYCFKVKDFKKPSDWTKHIHEDVQPFTCTFPDCTDSKSFKRKADWVRHENERHRQLESWTCCYNDCSHVCYRRDNFVQHLVREHKIPEPKIRTGRNAGSRSPARGPAHAPIDFGTGVLHYPRSDEEVNDYVGRLVEDCRKDSDKTPSSEPCRFCGNTCTSFKKLTVHLAKHMEQIAMPIIPLVEQHPGARDTSSTTNARTATAYQMASMPTHPSMLPTTASAFMYSEEPGEMDVMPTISINAPPPQLTYPFPNATLLDVDAYSNQFQTGTSYPPAVMTPRSRGSSINEQQQYSLGQQHEATYPPANMPARQSGMGLGLQQSQYGQQQQQQGQYFGDMGGYSQ</sequence>
<feature type="compositionally biased region" description="Acidic residues" evidence="1">
    <location>
        <begin position="684"/>
        <end position="694"/>
    </location>
</feature>
<feature type="compositionally biased region" description="Polar residues" evidence="1">
    <location>
        <begin position="291"/>
        <end position="307"/>
    </location>
</feature>
<evidence type="ECO:0000313" key="4">
    <source>
        <dbReference type="Proteomes" id="UP000799302"/>
    </source>
</evidence>
<evidence type="ECO:0000313" key="3">
    <source>
        <dbReference type="EMBL" id="KAF2674589.1"/>
    </source>
</evidence>
<feature type="compositionally biased region" description="Basic and acidic residues" evidence="1">
    <location>
        <begin position="345"/>
        <end position="361"/>
    </location>
</feature>
<organism evidence="3 4">
    <name type="scientific">Microthyrium microscopicum</name>
    <dbReference type="NCBI Taxonomy" id="703497"/>
    <lineage>
        <taxon>Eukaryota</taxon>
        <taxon>Fungi</taxon>
        <taxon>Dikarya</taxon>
        <taxon>Ascomycota</taxon>
        <taxon>Pezizomycotina</taxon>
        <taxon>Dothideomycetes</taxon>
        <taxon>Dothideomycetes incertae sedis</taxon>
        <taxon>Microthyriales</taxon>
        <taxon>Microthyriaceae</taxon>
        <taxon>Microthyrium</taxon>
    </lineage>
</organism>
<protein>
    <recommendedName>
        <fullName evidence="2">C2H2-type domain-containing protein</fullName>
    </recommendedName>
</protein>
<proteinExistence type="predicted"/>
<evidence type="ECO:0000259" key="2">
    <source>
        <dbReference type="PROSITE" id="PS00028"/>
    </source>
</evidence>
<feature type="compositionally biased region" description="Acidic residues" evidence="1">
    <location>
        <begin position="279"/>
        <end position="290"/>
    </location>
</feature>
<feature type="compositionally biased region" description="Acidic residues" evidence="1">
    <location>
        <begin position="410"/>
        <end position="430"/>
    </location>
</feature>
<feature type="compositionally biased region" description="Polar residues" evidence="1">
    <location>
        <begin position="193"/>
        <end position="237"/>
    </location>
</feature>
<reference evidence="3" key="1">
    <citation type="journal article" date="2020" name="Stud. Mycol.">
        <title>101 Dothideomycetes genomes: a test case for predicting lifestyles and emergence of pathogens.</title>
        <authorList>
            <person name="Haridas S."/>
            <person name="Albert R."/>
            <person name="Binder M."/>
            <person name="Bloem J."/>
            <person name="Labutti K."/>
            <person name="Salamov A."/>
            <person name="Andreopoulos B."/>
            <person name="Baker S."/>
            <person name="Barry K."/>
            <person name="Bills G."/>
            <person name="Bluhm B."/>
            <person name="Cannon C."/>
            <person name="Castanera R."/>
            <person name="Culley D."/>
            <person name="Daum C."/>
            <person name="Ezra D."/>
            <person name="Gonzalez J."/>
            <person name="Henrissat B."/>
            <person name="Kuo A."/>
            <person name="Liang C."/>
            <person name="Lipzen A."/>
            <person name="Lutzoni F."/>
            <person name="Magnuson J."/>
            <person name="Mondo S."/>
            <person name="Nolan M."/>
            <person name="Ohm R."/>
            <person name="Pangilinan J."/>
            <person name="Park H.-J."/>
            <person name="Ramirez L."/>
            <person name="Alfaro M."/>
            <person name="Sun H."/>
            <person name="Tritt A."/>
            <person name="Yoshinaga Y."/>
            <person name="Zwiers L.-H."/>
            <person name="Turgeon B."/>
            <person name="Goodwin S."/>
            <person name="Spatafora J."/>
            <person name="Crous P."/>
            <person name="Grigoriev I."/>
        </authorList>
    </citation>
    <scope>NUCLEOTIDE SEQUENCE</scope>
    <source>
        <strain evidence="3">CBS 115976</strain>
    </source>
</reference>
<feature type="compositionally biased region" description="Low complexity" evidence="1">
    <location>
        <begin position="260"/>
        <end position="276"/>
    </location>
</feature>
<feature type="compositionally biased region" description="Basic and acidic residues" evidence="1">
    <location>
        <begin position="308"/>
        <end position="318"/>
    </location>
</feature>
<feature type="domain" description="C2H2-type" evidence="2">
    <location>
        <begin position="898"/>
        <end position="921"/>
    </location>
</feature>
<dbReference type="AlphaFoldDB" id="A0A6A6UQL9"/>
<accession>A0A6A6UQL9</accession>
<dbReference type="Pfam" id="PF26082">
    <property type="entry name" value="zf-C2H2_AcuF"/>
    <property type="match status" value="1"/>
</dbReference>
<evidence type="ECO:0000256" key="1">
    <source>
        <dbReference type="SAM" id="MobiDB-lite"/>
    </source>
</evidence>
<feature type="region of interest" description="Disordered" evidence="1">
    <location>
        <begin position="173"/>
        <end position="482"/>
    </location>
</feature>
<feature type="region of interest" description="Disordered" evidence="1">
    <location>
        <begin position="527"/>
        <end position="618"/>
    </location>
</feature>
<name>A0A6A6UQL9_9PEZI</name>
<dbReference type="PANTHER" id="PTHR35391">
    <property type="entry name" value="C2H2-TYPE DOMAIN-CONTAINING PROTEIN-RELATED"/>
    <property type="match status" value="1"/>
</dbReference>
<dbReference type="PROSITE" id="PS00028">
    <property type="entry name" value="ZINC_FINGER_C2H2_1"/>
    <property type="match status" value="1"/>
</dbReference>
<dbReference type="InterPro" id="IPR058925">
    <property type="entry name" value="zf-C2H2_AcuF"/>
</dbReference>
<feature type="compositionally biased region" description="Basic residues" evidence="1">
    <location>
        <begin position="370"/>
        <end position="381"/>
    </location>
</feature>